<proteinExistence type="predicted"/>
<evidence type="ECO:0000256" key="1">
    <source>
        <dbReference type="SAM" id="MobiDB-lite"/>
    </source>
</evidence>
<keyword evidence="2" id="KW-0732">Signal</keyword>
<feature type="signal peptide" evidence="2">
    <location>
        <begin position="1"/>
        <end position="21"/>
    </location>
</feature>
<gene>
    <name evidence="3" type="ORF">GCM10017781_17480</name>
</gene>
<sequence length="842" mass="85932">MKTPLRLLASLALTTALVACAGGSGTLPPTPPNESETGQTINPDTITGQTTGATFPAAGIVMLGSTTSVSTVNIGQLSADGKVTVNLTEAPADAPQVTLLPPPGSGCSFDGTSSGFPTISRFSRLYALSPQSDAYGTITEQFVSGAALNGSVVSRIYSDGAATAKGVVTCSGGNVDYDVTLRAGWNAVEYAYDGYTLSLHTPAPAARTKLVAKSFDPAVGVSYDLSRPLTFVDDDPVVVAARIYQDGGFSGEIHLSTDLPGLSVEPATLTLPALSGQGLRPTAATFLSGLGMKAQRLDTPLTFRYTGNGTGNMNATLIVRDSAGKQVGSSLVLINVMRPAIYASGPGYGLELLVGTSIKVPIRLEAINGFHGPVTVTPLNLPTGVSAAPVTVTLTGLANIDLTVSAAATAPAGSYPFTVRAAGAGVSWEFTQYVTIPQPNIELGVQYGVAEVTRGQPGTVAITARSTYGFSGSTTLTLGNLPGGVTAKPVTVQLAEGNTTTAHIPVTVSSAAPLGTYPITVTSSATPASATGTLSIMPASTSVGPKVTGHASSGSGVWLLTGSTFDPQTGTETATFGRYVNGAKVAQATVPNSGTRLITTRTGDLLTLNDKGTDGSKISTAGAQSTFTHPFTALDTPANTVDAQGRVWFLRLDYSGSAPTQSLCYWTMGSGGTAVTCPRNFGNASFARMIMSNDGRTLVIQSSQSSDAFRVATATATLTAVDVGGSSQVVRALAVSDDGSIWTRGSGGEYQLRHLNVDGSVQFVTFSSLNVENFAGFDHADSTKLWGTGSAGAELIDLAARTETTLPVRGLTWLQPVDGGGAAALISTSTLESTNWALASSP</sequence>
<dbReference type="EMBL" id="BNAJ01000003">
    <property type="protein sequence ID" value="GHF41306.1"/>
    <property type="molecule type" value="Genomic_DNA"/>
</dbReference>
<evidence type="ECO:0000313" key="3">
    <source>
        <dbReference type="EMBL" id="GHF41306.1"/>
    </source>
</evidence>
<evidence type="ECO:0000313" key="4">
    <source>
        <dbReference type="Proteomes" id="UP000619376"/>
    </source>
</evidence>
<name>A0ABQ3JL29_9DEIO</name>
<comment type="caution">
    <text evidence="3">The sequence shown here is derived from an EMBL/GenBank/DDBJ whole genome shotgun (WGS) entry which is preliminary data.</text>
</comment>
<feature type="region of interest" description="Disordered" evidence="1">
    <location>
        <begin position="24"/>
        <end position="45"/>
    </location>
</feature>
<feature type="compositionally biased region" description="Polar residues" evidence="1">
    <location>
        <begin position="33"/>
        <end position="45"/>
    </location>
</feature>
<dbReference type="Proteomes" id="UP000619376">
    <property type="component" value="Unassembled WGS sequence"/>
</dbReference>
<protein>
    <submittedName>
        <fullName evidence="3">Uncharacterized protein</fullName>
    </submittedName>
</protein>
<organism evidence="3 4">
    <name type="scientific">Deinococcus metalli</name>
    <dbReference type="NCBI Taxonomy" id="1141878"/>
    <lineage>
        <taxon>Bacteria</taxon>
        <taxon>Thermotogati</taxon>
        <taxon>Deinococcota</taxon>
        <taxon>Deinococci</taxon>
        <taxon>Deinococcales</taxon>
        <taxon>Deinococcaceae</taxon>
        <taxon>Deinococcus</taxon>
    </lineage>
</organism>
<accession>A0ABQ3JL29</accession>
<reference evidence="4" key="1">
    <citation type="journal article" date="2019" name="Int. J. Syst. Evol. Microbiol.">
        <title>The Global Catalogue of Microorganisms (GCM) 10K type strain sequencing project: providing services to taxonomists for standard genome sequencing and annotation.</title>
        <authorList>
            <consortium name="The Broad Institute Genomics Platform"/>
            <consortium name="The Broad Institute Genome Sequencing Center for Infectious Disease"/>
            <person name="Wu L."/>
            <person name="Ma J."/>
        </authorList>
    </citation>
    <scope>NUCLEOTIDE SEQUENCE [LARGE SCALE GENOMIC DNA]</scope>
    <source>
        <strain evidence="4">CGMCC 1.18437</strain>
    </source>
</reference>
<evidence type="ECO:0000256" key="2">
    <source>
        <dbReference type="SAM" id="SignalP"/>
    </source>
</evidence>
<dbReference type="PROSITE" id="PS51257">
    <property type="entry name" value="PROKAR_LIPOPROTEIN"/>
    <property type="match status" value="1"/>
</dbReference>
<keyword evidence="4" id="KW-1185">Reference proteome</keyword>
<feature type="chain" id="PRO_5045045707" evidence="2">
    <location>
        <begin position="22"/>
        <end position="842"/>
    </location>
</feature>
<dbReference type="SUPFAM" id="SSF82171">
    <property type="entry name" value="DPP6 N-terminal domain-like"/>
    <property type="match status" value="1"/>
</dbReference>